<name>A0ABX6JQA9_9GAMM</name>
<dbReference type="Proteomes" id="UP000501338">
    <property type="component" value="Chromosome"/>
</dbReference>
<dbReference type="RefSeq" id="WP_069369151.1">
    <property type="nucleotide sequence ID" value="NZ_CP045008.1"/>
</dbReference>
<protein>
    <submittedName>
        <fullName evidence="1">Uncharacterized protein</fullName>
    </submittedName>
</protein>
<dbReference type="GeneID" id="57332204"/>
<organism evidence="1 2">
    <name type="scientific">Proteus terrae subsp. cibarius</name>
    <dbReference type="NCBI Taxonomy" id="626774"/>
    <lineage>
        <taxon>Bacteria</taxon>
        <taxon>Pseudomonadati</taxon>
        <taxon>Pseudomonadota</taxon>
        <taxon>Gammaproteobacteria</taxon>
        <taxon>Enterobacterales</taxon>
        <taxon>Morganellaceae</taxon>
        <taxon>Proteus</taxon>
    </lineage>
</organism>
<gene>
    <name evidence="1" type="ORF">GTH23_11280</name>
</gene>
<evidence type="ECO:0000313" key="1">
    <source>
        <dbReference type="EMBL" id="QIF90584.1"/>
    </source>
</evidence>
<reference evidence="1 2" key="1">
    <citation type="submission" date="2020-01" db="EMBL/GenBank/DDBJ databases">
        <title>The genomic epidemiology of tigecycline resistance gene tet(X) variants in a swine farm in China.</title>
        <authorList>
            <person name="Peng K."/>
            <person name="Li R."/>
        </authorList>
    </citation>
    <scope>NUCLEOTIDE SEQUENCE [LARGE SCALE GENOMIC DNA]</scope>
    <source>
        <strain evidence="1 2">ZF1</strain>
    </source>
</reference>
<sequence length="110" mass="12905">MKLIGSRKEMIIKDRLIKNEGSILKNEKINCLLKNRFSNIISVYCLEHVLEEDYDLYTLLVNKDSIVEFELSRFNGEFKDINISSLDLYSKKIKDKKLRLKLLVAVNLPK</sequence>
<accession>A0ABX6JQA9</accession>
<evidence type="ECO:0000313" key="2">
    <source>
        <dbReference type="Proteomes" id="UP000501338"/>
    </source>
</evidence>
<keyword evidence="2" id="KW-1185">Reference proteome</keyword>
<dbReference type="EMBL" id="CP047340">
    <property type="protein sequence ID" value="QIF90584.1"/>
    <property type="molecule type" value="Genomic_DNA"/>
</dbReference>
<proteinExistence type="predicted"/>